<evidence type="ECO:0000313" key="6">
    <source>
        <dbReference type="Proteomes" id="UP000250796"/>
    </source>
</evidence>
<dbReference type="PANTHER" id="PTHR11839:SF18">
    <property type="entry name" value="NUDIX HYDROLASE DOMAIN-CONTAINING PROTEIN"/>
    <property type="match status" value="1"/>
</dbReference>
<dbReference type="KEGG" id="minf:MESINF_1747"/>
<dbReference type="GO" id="GO:0006753">
    <property type="term" value="P:nucleoside phosphate metabolic process"/>
    <property type="evidence" value="ECO:0007669"/>
    <property type="project" value="TreeGrafter"/>
</dbReference>
<dbReference type="CDD" id="cd03424">
    <property type="entry name" value="NUDIX_ADPRase_Nudt5_UGPPase_Nudt14"/>
    <property type="match status" value="1"/>
</dbReference>
<name>A0A7Z7PR63_9BACT</name>
<reference evidence="5 6" key="1">
    <citation type="submission" date="2017-01" db="EMBL/GenBank/DDBJ databases">
        <authorList>
            <person name="Erauso G."/>
        </authorList>
    </citation>
    <scope>NUCLEOTIDE SEQUENCE [LARGE SCALE GENOMIC DNA]</scope>
    <source>
        <strain evidence="5">MESINF1</strain>
    </source>
</reference>
<dbReference type="Proteomes" id="UP000250796">
    <property type="component" value="Chromosome MESINF"/>
</dbReference>
<dbReference type="PROSITE" id="PS00893">
    <property type="entry name" value="NUDIX_BOX"/>
    <property type="match status" value="1"/>
</dbReference>
<evidence type="ECO:0000259" key="4">
    <source>
        <dbReference type="PROSITE" id="PS51462"/>
    </source>
</evidence>
<dbReference type="Gene3D" id="3.90.79.10">
    <property type="entry name" value="Nucleoside Triphosphate Pyrophosphohydrolase"/>
    <property type="match status" value="1"/>
</dbReference>
<accession>A0A7Z7PR63</accession>
<comment type="cofactor">
    <cofactor evidence="1">
        <name>Mg(2+)</name>
        <dbReference type="ChEBI" id="CHEBI:18420"/>
    </cofactor>
</comment>
<dbReference type="PROSITE" id="PS51462">
    <property type="entry name" value="NUDIX"/>
    <property type="match status" value="1"/>
</dbReference>
<dbReference type="GO" id="GO:0047631">
    <property type="term" value="F:ADP-ribose diphosphatase activity"/>
    <property type="evidence" value="ECO:0007669"/>
    <property type="project" value="UniProtKB-EC"/>
</dbReference>
<gene>
    <name evidence="5" type="primary">nudF</name>
    <name evidence="5" type="ORF">MESINF_1747</name>
</gene>
<dbReference type="EMBL" id="LS974202">
    <property type="protein sequence ID" value="SSC13191.1"/>
    <property type="molecule type" value="Genomic_DNA"/>
</dbReference>
<dbReference type="SUPFAM" id="SSF55811">
    <property type="entry name" value="Nudix"/>
    <property type="match status" value="1"/>
</dbReference>
<evidence type="ECO:0000313" key="5">
    <source>
        <dbReference type="EMBL" id="SSC13191.1"/>
    </source>
</evidence>
<dbReference type="GO" id="GO:0019693">
    <property type="term" value="P:ribose phosphate metabolic process"/>
    <property type="evidence" value="ECO:0007669"/>
    <property type="project" value="TreeGrafter"/>
</dbReference>
<dbReference type="PRINTS" id="PR00502">
    <property type="entry name" value="NUDIXFAMILY"/>
</dbReference>
<dbReference type="InterPro" id="IPR015797">
    <property type="entry name" value="NUDIX_hydrolase-like_dom_sf"/>
</dbReference>
<dbReference type="AlphaFoldDB" id="A0A7Z7PR63"/>
<evidence type="ECO:0000256" key="3">
    <source>
        <dbReference type="RuleBase" id="RU003476"/>
    </source>
</evidence>
<sequence length="183" mass="20568">MEISLHKEEIFSGRILKLERHLVRLTDDSEAYREVVRHPGAVAVVAFKGEELLLVRQYRFPVQKFMLEIPAGKLDSGESPEDCARRELLEETGYGPVELEKLTVIETSPGFSDEAIHIFTCEVEKIGESDPDEGEFVEPVFMKIEEVVKRITDGSISDSKTISGVLLALRRKESQRPPAKAVS</sequence>
<evidence type="ECO:0000256" key="1">
    <source>
        <dbReference type="ARBA" id="ARBA00001946"/>
    </source>
</evidence>
<protein>
    <submittedName>
        <fullName evidence="5">ADP-ribose pyrophosphatase</fullName>
        <ecNumber evidence="5">3.6.1.13</ecNumber>
    </submittedName>
</protein>
<proteinExistence type="inferred from homology"/>
<dbReference type="EC" id="3.6.1.13" evidence="5"/>
<dbReference type="Pfam" id="PF00293">
    <property type="entry name" value="NUDIX"/>
    <property type="match status" value="1"/>
</dbReference>
<dbReference type="GO" id="GO:0005829">
    <property type="term" value="C:cytosol"/>
    <property type="evidence" value="ECO:0007669"/>
    <property type="project" value="TreeGrafter"/>
</dbReference>
<dbReference type="FunFam" id="3.90.79.10:FF:000024">
    <property type="entry name" value="ADP-ribose pyrophosphatase"/>
    <property type="match status" value="1"/>
</dbReference>
<comment type="similarity">
    <text evidence="3">Belongs to the Nudix hydrolase family.</text>
</comment>
<dbReference type="RefSeq" id="WP_169699366.1">
    <property type="nucleotide sequence ID" value="NZ_LS974202.1"/>
</dbReference>
<dbReference type="PANTHER" id="PTHR11839">
    <property type="entry name" value="UDP/ADP-SUGAR PYROPHOSPHATASE"/>
    <property type="match status" value="1"/>
</dbReference>
<keyword evidence="2 3" id="KW-0378">Hydrolase</keyword>
<feature type="domain" description="Nudix hydrolase" evidence="4">
    <location>
        <begin position="36"/>
        <end position="164"/>
    </location>
</feature>
<organism evidence="5 6">
    <name type="scientific">Mesotoga infera</name>
    <dbReference type="NCBI Taxonomy" id="1236046"/>
    <lineage>
        <taxon>Bacteria</taxon>
        <taxon>Thermotogati</taxon>
        <taxon>Thermotogota</taxon>
        <taxon>Thermotogae</taxon>
        <taxon>Kosmotogales</taxon>
        <taxon>Kosmotogaceae</taxon>
        <taxon>Mesotoga</taxon>
    </lineage>
</organism>
<evidence type="ECO:0000256" key="2">
    <source>
        <dbReference type="ARBA" id="ARBA00022801"/>
    </source>
</evidence>
<dbReference type="InterPro" id="IPR020084">
    <property type="entry name" value="NUDIX_hydrolase_CS"/>
</dbReference>
<dbReference type="InterPro" id="IPR020476">
    <property type="entry name" value="Nudix_hydrolase"/>
</dbReference>
<dbReference type="InterPro" id="IPR000086">
    <property type="entry name" value="NUDIX_hydrolase_dom"/>
</dbReference>
<keyword evidence="6" id="KW-1185">Reference proteome</keyword>